<accession>A0A2T5JTA7</accession>
<gene>
    <name evidence="1" type="ORF">C8J28_12251</name>
</gene>
<proteinExistence type="predicted"/>
<keyword evidence="2" id="KW-1185">Reference proteome</keyword>
<protein>
    <recommendedName>
        <fullName evidence="3">Helix-turn-helix domain-containing protein</fullName>
    </recommendedName>
</protein>
<evidence type="ECO:0008006" key="3">
    <source>
        <dbReference type="Google" id="ProtNLM"/>
    </source>
</evidence>
<evidence type="ECO:0000313" key="2">
    <source>
        <dbReference type="Proteomes" id="UP000244060"/>
    </source>
</evidence>
<name>A0A2T5JTA7_9RHOB</name>
<evidence type="ECO:0000313" key="1">
    <source>
        <dbReference type="EMBL" id="PTR13421.1"/>
    </source>
</evidence>
<sequence length="74" mass="8281">MMTEMFLSDDDRDKLRKALDARTPDVVQARMANALLLLSEGLSVEDVAGLLYLPDETVAGWRKLFARRGRQTAA</sequence>
<dbReference type="Proteomes" id="UP000244060">
    <property type="component" value="Unassembled WGS sequence"/>
</dbReference>
<organism evidence="1 2">
    <name type="scientific">Cereibacter azotoformans</name>
    <dbReference type="NCBI Taxonomy" id="43057"/>
    <lineage>
        <taxon>Bacteria</taxon>
        <taxon>Pseudomonadati</taxon>
        <taxon>Pseudomonadota</taxon>
        <taxon>Alphaproteobacteria</taxon>
        <taxon>Rhodobacterales</taxon>
        <taxon>Paracoccaceae</taxon>
        <taxon>Cereibacter</taxon>
    </lineage>
</organism>
<dbReference type="EMBL" id="QAOT01000022">
    <property type="protein sequence ID" value="PTR13421.1"/>
    <property type="molecule type" value="Genomic_DNA"/>
</dbReference>
<comment type="caution">
    <text evidence="1">The sequence shown here is derived from an EMBL/GenBank/DDBJ whole genome shotgun (WGS) entry which is preliminary data.</text>
</comment>
<reference evidence="1 2" key="1">
    <citation type="submission" date="2018-04" db="EMBL/GenBank/DDBJ databases">
        <title>Genomic Encyclopedia of Type Strains, Phase III (KMG-III): the genomes of soil and plant-associated and newly described type strains.</title>
        <authorList>
            <person name="Whitman W."/>
        </authorList>
    </citation>
    <scope>NUCLEOTIDE SEQUENCE [LARGE SCALE GENOMIC DNA]</scope>
    <source>
        <strain evidence="1 2">KA25</strain>
    </source>
</reference>
<dbReference type="AlphaFoldDB" id="A0A2T5JTA7"/>